<keyword evidence="1" id="KW-0812">Transmembrane</keyword>
<dbReference type="AlphaFoldDB" id="A0A8J7PKW8"/>
<name>A0A8J7PKW8_9BACT</name>
<accession>A0A8J7PKW8</accession>
<sequence length="165" mass="18098">METENLEIIKMLLLIGISVPIGYFMTVMEKTAWAEARPNLTFCLFMLSMVGMAFLGELAVRGGFVLPVVGLFLGGRIRSSQDRKKAEAARKIMLAQAVQDLEQRLRANLAAGSGQHVDITKVDQEAVETVTKKLNDEGYAVAILRNQYAKGADVTMCAYNKPKAS</sequence>
<feature type="transmembrane region" description="Helical" evidence="1">
    <location>
        <begin position="7"/>
        <end position="25"/>
    </location>
</feature>
<feature type="transmembrane region" description="Helical" evidence="1">
    <location>
        <begin position="45"/>
        <end position="74"/>
    </location>
</feature>
<gene>
    <name evidence="2" type="ORF">J0M35_18610</name>
</gene>
<dbReference type="Proteomes" id="UP000664277">
    <property type="component" value="Unassembled WGS sequence"/>
</dbReference>
<dbReference type="EMBL" id="JAFLCK010000037">
    <property type="protein sequence ID" value="MBN8662388.1"/>
    <property type="molecule type" value="Genomic_DNA"/>
</dbReference>
<evidence type="ECO:0000313" key="3">
    <source>
        <dbReference type="Proteomes" id="UP000664277"/>
    </source>
</evidence>
<organism evidence="2 3">
    <name type="scientific">Candidatus Obscuribacter phosphatis</name>
    <dbReference type="NCBI Taxonomy" id="1906157"/>
    <lineage>
        <taxon>Bacteria</taxon>
        <taxon>Bacillati</taxon>
        <taxon>Candidatus Melainabacteria</taxon>
        <taxon>Candidatus Obscuribacterales</taxon>
        <taxon>Candidatus Obscuribacteraceae</taxon>
        <taxon>Candidatus Obscuribacter</taxon>
    </lineage>
</organism>
<evidence type="ECO:0000256" key="1">
    <source>
        <dbReference type="SAM" id="Phobius"/>
    </source>
</evidence>
<comment type="caution">
    <text evidence="2">The sequence shown here is derived from an EMBL/GenBank/DDBJ whole genome shotgun (WGS) entry which is preliminary data.</text>
</comment>
<evidence type="ECO:0000313" key="2">
    <source>
        <dbReference type="EMBL" id="MBN8662388.1"/>
    </source>
</evidence>
<reference evidence="2" key="1">
    <citation type="submission" date="2021-02" db="EMBL/GenBank/DDBJ databases">
        <title>Genome-Resolved Metagenomics of a Microbial Community Performing Photosynthetic Biological Nutrient Removal.</title>
        <authorList>
            <person name="Mcdaniel E.A."/>
        </authorList>
    </citation>
    <scope>NUCLEOTIDE SEQUENCE</scope>
    <source>
        <strain evidence="2">UWPOB_OBS1</strain>
    </source>
</reference>
<proteinExistence type="predicted"/>
<protein>
    <submittedName>
        <fullName evidence="2">Uncharacterized protein</fullName>
    </submittedName>
</protein>
<keyword evidence="1" id="KW-0472">Membrane</keyword>
<keyword evidence="1" id="KW-1133">Transmembrane helix</keyword>